<dbReference type="InParanoid" id="A0A2P5ICF8"/>
<evidence type="ECO:0000313" key="3">
    <source>
        <dbReference type="Proteomes" id="UP000094444"/>
    </source>
</evidence>
<dbReference type="AlphaFoldDB" id="A0A2P5ICF8"/>
<accession>A0A2P5ICF8</accession>
<dbReference type="OrthoDB" id="4936320at2759"/>
<evidence type="ECO:0000259" key="1">
    <source>
        <dbReference type="PROSITE" id="PS50011"/>
    </source>
</evidence>
<dbReference type="InterPro" id="IPR000719">
    <property type="entry name" value="Prot_kinase_dom"/>
</dbReference>
<dbReference type="PROSITE" id="PS50011">
    <property type="entry name" value="PROTEIN_KINASE_DOM"/>
    <property type="match status" value="1"/>
</dbReference>
<proteinExistence type="predicted"/>
<keyword evidence="2" id="KW-0418">Kinase</keyword>
<protein>
    <submittedName>
        <fullName evidence="2">Serine/threonine protein kinase</fullName>
    </submittedName>
</protein>
<dbReference type="Gene3D" id="1.10.510.10">
    <property type="entry name" value="Transferase(Phosphotransferase) domain 1"/>
    <property type="match status" value="1"/>
</dbReference>
<dbReference type="Proteomes" id="UP000094444">
    <property type="component" value="Unassembled WGS sequence"/>
</dbReference>
<sequence length="217" mass="24668">MFSVFVKSRDFSLIEEDYLAHMPLPKQNRDEKDYTPIISVPLRCAYFNDAQIQDIDGFDIAQGLGHELRAPEVLIGAPWDAKADVWNLGALVLEVYRNGVDFFGPFPQELLQKGDQELVKEYFDDVGRVKGAEPVDRPGLSWGFFTPGIDQKTRGDFINFMNKITTINPSERPFPRETLQLPCLGWTPAGRELEHALRNIPQVLGLPNILIQPLRRC</sequence>
<dbReference type="InterPro" id="IPR011009">
    <property type="entry name" value="Kinase-like_dom_sf"/>
</dbReference>
<evidence type="ECO:0000313" key="2">
    <source>
        <dbReference type="EMBL" id="POS80185.1"/>
    </source>
</evidence>
<dbReference type="GO" id="GO:0005524">
    <property type="term" value="F:ATP binding"/>
    <property type="evidence" value="ECO:0007669"/>
    <property type="project" value="InterPro"/>
</dbReference>
<reference evidence="2" key="1">
    <citation type="submission" date="2017-09" db="EMBL/GenBank/DDBJ databases">
        <title>Polyketide synthases of a Diaporthe helianthi virulent isolate.</title>
        <authorList>
            <person name="Baroncelli R."/>
        </authorList>
    </citation>
    <scope>NUCLEOTIDE SEQUENCE [LARGE SCALE GENOMIC DNA]</scope>
    <source>
        <strain evidence="2">7/96</strain>
    </source>
</reference>
<dbReference type="SUPFAM" id="SSF56112">
    <property type="entry name" value="Protein kinase-like (PK-like)"/>
    <property type="match status" value="1"/>
</dbReference>
<dbReference type="EMBL" id="MAVT02000065">
    <property type="protein sequence ID" value="POS80185.1"/>
    <property type="molecule type" value="Genomic_DNA"/>
</dbReference>
<keyword evidence="2" id="KW-0723">Serine/threonine-protein kinase</keyword>
<keyword evidence="2" id="KW-0808">Transferase</keyword>
<keyword evidence="3" id="KW-1185">Reference proteome</keyword>
<comment type="caution">
    <text evidence="2">The sequence shown here is derived from an EMBL/GenBank/DDBJ whole genome shotgun (WGS) entry which is preliminary data.</text>
</comment>
<name>A0A2P5ICF8_DIAHE</name>
<dbReference type="GO" id="GO:0004674">
    <property type="term" value="F:protein serine/threonine kinase activity"/>
    <property type="evidence" value="ECO:0007669"/>
    <property type="project" value="UniProtKB-KW"/>
</dbReference>
<feature type="domain" description="Protein kinase" evidence="1">
    <location>
        <begin position="1"/>
        <end position="184"/>
    </location>
</feature>
<organism evidence="2 3">
    <name type="scientific">Diaporthe helianthi</name>
    <dbReference type="NCBI Taxonomy" id="158607"/>
    <lineage>
        <taxon>Eukaryota</taxon>
        <taxon>Fungi</taxon>
        <taxon>Dikarya</taxon>
        <taxon>Ascomycota</taxon>
        <taxon>Pezizomycotina</taxon>
        <taxon>Sordariomycetes</taxon>
        <taxon>Sordariomycetidae</taxon>
        <taxon>Diaporthales</taxon>
        <taxon>Diaporthaceae</taxon>
        <taxon>Diaporthe</taxon>
    </lineage>
</organism>
<gene>
    <name evidence="2" type="ORF">DHEL01_v201412</name>
</gene>